<protein>
    <submittedName>
        <fullName evidence="4">AAA family ATPase</fullName>
    </submittedName>
</protein>
<dbReference type="Gene3D" id="3.40.50.300">
    <property type="entry name" value="P-loop containing nucleotide triphosphate hydrolases"/>
    <property type="match status" value="2"/>
</dbReference>
<evidence type="ECO:0000313" key="5">
    <source>
        <dbReference type="Proteomes" id="UP000481621"/>
    </source>
</evidence>
<comment type="caution">
    <text evidence="4">The sequence shown here is derived from an EMBL/GenBank/DDBJ whole genome shotgun (WGS) entry which is preliminary data.</text>
</comment>
<feature type="coiled-coil region" evidence="1">
    <location>
        <begin position="685"/>
        <end position="809"/>
    </location>
</feature>
<feature type="coiled-coil region" evidence="1">
    <location>
        <begin position="183"/>
        <end position="238"/>
    </location>
</feature>
<feature type="transmembrane region" description="Helical" evidence="2">
    <location>
        <begin position="469"/>
        <end position="486"/>
    </location>
</feature>
<keyword evidence="1" id="KW-0175">Coiled coil</keyword>
<accession>A0A6B3TSB2</accession>
<name>A0A6B3TSB2_9BACI</name>
<evidence type="ECO:0000256" key="2">
    <source>
        <dbReference type="SAM" id="Phobius"/>
    </source>
</evidence>
<dbReference type="EMBL" id="JAAIUV010000015">
    <property type="protein sequence ID" value="NEX79320.1"/>
    <property type="molecule type" value="Genomic_DNA"/>
</dbReference>
<keyword evidence="2" id="KW-1133">Transmembrane helix</keyword>
<keyword evidence="2" id="KW-0812">Transmembrane</keyword>
<feature type="coiled-coil region" evidence="1">
    <location>
        <begin position="381"/>
        <end position="465"/>
    </location>
</feature>
<organism evidence="4 5">
    <name type="scientific">Neobacillus thermocopriae</name>
    <dbReference type="NCBI Taxonomy" id="1215031"/>
    <lineage>
        <taxon>Bacteria</taxon>
        <taxon>Bacillati</taxon>
        <taxon>Bacillota</taxon>
        <taxon>Bacilli</taxon>
        <taxon>Bacillales</taxon>
        <taxon>Bacillaceae</taxon>
        <taxon>Neobacillus</taxon>
    </lineage>
</organism>
<evidence type="ECO:0000256" key="1">
    <source>
        <dbReference type="SAM" id="Coils"/>
    </source>
</evidence>
<feature type="coiled-coil region" evidence="1">
    <location>
        <begin position="274"/>
        <end position="301"/>
    </location>
</feature>
<dbReference type="InterPro" id="IPR027417">
    <property type="entry name" value="P-loop_NTPase"/>
</dbReference>
<dbReference type="RefSeq" id="WP_163251924.1">
    <property type="nucleotide sequence ID" value="NZ_JAAIUV010000015.1"/>
</dbReference>
<dbReference type="SUPFAM" id="SSF52540">
    <property type="entry name" value="P-loop containing nucleoside triphosphate hydrolases"/>
    <property type="match status" value="1"/>
</dbReference>
<dbReference type="InterPro" id="IPR038734">
    <property type="entry name" value="YhaN_AAA"/>
</dbReference>
<dbReference type="Proteomes" id="UP000481621">
    <property type="component" value="Unassembled WGS sequence"/>
</dbReference>
<feature type="coiled-coil region" evidence="1">
    <location>
        <begin position="523"/>
        <end position="578"/>
    </location>
</feature>
<gene>
    <name evidence="4" type="ORF">G4Z05_10640</name>
</gene>
<dbReference type="Pfam" id="PF13514">
    <property type="entry name" value="AAA_27"/>
    <property type="match status" value="1"/>
</dbReference>
<evidence type="ECO:0000259" key="3">
    <source>
        <dbReference type="Pfam" id="PF13514"/>
    </source>
</evidence>
<proteinExistence type="predicted"/>
<dbReference type="PANTHER" id="PTHR41259">
    <property type="entry name" value="DOUBLE-STRAND BREAK REPAIR RAD50 ATPASE, PUTATIVE-RELATED"/>
    <property type="match status" value="1"/>
</dbReference>
<feature type="domain" description="YhaN AAA" evidence="3">
    <location>
        <begin position="1"/>
        <end position="206"/>
    </location>
</feature>
<keyword evidence="5" id="KW-1185">Reference proteome</keyword>
<evidence type="ECO:0000313" key="4">
    <source>
        <dbReference type="EMBL" id="NEX79320.1"/>
    </source>
</evidence>
<feature type="transmembrane region" description="Helical" evidence="2">
    <location>
        <begin position="493"/>
        <end position="511"/>
    </location>
</feature>
<sequence length="995" mass="116718">MKIVSMHIYGYGQLENIKIDSLSDFQVFFGENEAGKSTLMSFINSILFGFPTKQQNELRYEPKHSTRYGGNIRIYHEKHGYAVIERVKGKAAGDVKVVLDSGKVGGEELLSDLLGNFDKSLYQAIFSFNLQGLQNIHQMKGEDLGRFLFSAGTLGTEKLAKTELELQKELDMRFKPGGRKPILNEKLQKVHEISQDLKKAAAKLKDYESLIQKRDQLQQEMAEINKQLENRNIQAEKLKEWKRIESIAKEEKWTKKELETLGEIEFPVRGLERLEKLNQLILPLEAELKSLSERIRHVREELGELNPDCDLLKEEQVILTLLDQIPLYEQLSVEKGQYETKLTAVQTELAAIKEKLHLPLNEEEIQSINTNISMKNEVVNLSRQGEKLADVKEELDILHQQELNELEALEREVRLTESLCLPEIERSQLEQQLRNHDKTALEEELNNLKEQIQFNQLSIEQQKAANEKLRFQFITIELILVILSLYGMISKQWVLLLIGLAGCLILGFFMFQSLKNGKEIKILNNLNKLREKEKQIIEILQTASYQDIRSLEEKLKLDDQHRNKLQILKLKLKQQKANYKKIIVKFEEWESDFANYTEKLLSIGKELKIPEQMANTLLLEAFEQIEQYKAFIREKNQLIERISNIHQKQVKLMEELSHYGYRYLSEETLDIHKISYLLRNKLKTENEKRIKMEERKAKIADLESEYQQKEKEWQSLKIEHDRLLNEANAETVSQFYELGEEAEKRADLMKRLENLKRQLQYSILSEQERENFLAIRNCDELISDCQKEIDSLRNQWKELQEEQSRVQYEIQIIEDGGIYSDILHHYKQKKYELEEMAKEWGVYALAQNILAKTIEKYKNKHLPLLLSKAEEFLSFLTNGNYHRIHLHPSGSGFLVERKDQTLFEADELSQATTEQLYVSIRLALMVTIYQNYKFPIVIDDSFVNFDAKRTKLVFKLLHKLKQNQILFFTCHEHLLSFFPNENILRLEKGAVQIVS</sequence>
<dbReference type="PANTHER" id="PTHR41259:SF1">
    <property type="entry name" value="DOUBLE-STRAND BREAK REPAIR RAD50 ATPASE, PUTATIVE-RELATED"/>
    <property type="match status" value="1"/>
</dbReference>
<dbReference type="AlphaFoldDB" id="A0A6B3TSB2"/>
<keyword evidence="2" id="KW-0472">Membrane</keyword>
<reference evidence="4" key="1">
    <citation type="submission" date="2020-02" db="EMBL/GenBank/DDBJ databases">
        <title>Bacillus sedimentmangrovi sp. nov., isolated from sediment of the mangrove ecosystem.</title>
        <authorList>
            <person name="Liu G."/>
        </authorList>
    </citation>
    <scope>NUCLEOTIDE SEQUENCE [LARGE SCALE GENOMIC DNA]</scope>
    <source>
        <strain evidence="4">SgZ-7</strain>
    </source>
</reference>